<evidence type="ECO:0000313" key="2">
    <source>
        <dbReference type="EMBL" id="KAA9349710.1"/>
    </source>
</evidence>
<dbReference type="AlphaFoldDB" id="A0A5N1JGF2"/>
<dbReference type="Gene3D" id="3.90.550.10">
    <property type="entry name" value="Spore Coat Polysaccharide Biosynthesis Protein SpsA, Chain A"/>
    <property type="match status" value="1"/>
</dbReference>
<dbReference type="GO" id="GO:0016758">
    <property type="term" value="F:hexosyltransferase activity"/>
    <property type="evidence" value="ECO:0007669"/>
    <property type="project" value="UniProtKB-ARBA"/>
</dbReference>
<dbReference type="InterPro" id="IPR001173">
    <property type="entry name" value="Glyco_trans_2-like"/>
</dbReference>
<gene>
    <name evidence="2" type="ORF">F0P93_19845</name>
</gene>
<dbReference type="RefSeq" id="WP_150879038.1">
    <property type="nucleotide sequence ID" value="NZ_VTWS01000005.1"/>
</dbReference>
<dbReference type="PANTHER" id="PTHR22916:SF3">
    <property type="entry name" value="UDP-GLCNAC:BETAGAL BETA-1,3-N-ACETYLGLUCOSAMINYLTRANSFERASE-LIKE PROTEIN 1"/>
    <property type="match status" value="1"/>
</dbReference>
<comment type="caution">
    <text evidence="2">The sequence shown here is derived from an EMBL/GenBank/DDBJ whole genome shotgun (WGS) entry which is preliminary data.</text>
</comment>
<sequence>MPVVTVGLPVYNAAPYLADTIHSVLNQTFQDWELLIVDDGSTDNSVGIARSFSDPRIKVIADGLNLGLPIRLNQISQLAQGLLIARMDADDIMVDKRLQVQIDYFGKHPEVDVVSSFIYTIDKHNKVFGIRGSTSLPNTLKGAICGVPIAHPTVMARKNWFLEHPYNPTNFRGQDIELWLSIIETAKFHVITDSLLFYREIGLPYTKKYLQTSQAVRTLLKKYSKKIGHRNTLLAFLMTYVKDGLYILFHLFNNEDWLLHRRSKVLTTLEQQHAQEMLTQSIQRNLTHRL</sequence>
<dbReference type="EMBL" id="VTWS01000005">
    <property type="protein sequence ID" value="KAA9349710.1"/>
    <property type="molecule type" value="Genomic_DNA"/>
</dbReference>
<proteinExistence type="predicted"/>
<dbReference type="Pfam" id="PF00535">
    <property type="entry name" value="Glycos_transf_2"/>
    <property type="match status" value="1"/>
</dbReference>
<protein>
    <submittedName>
        <fullName evidence="2">Glycosyltransferase</fullName>
    </submittedName>
</protein>
<dbReference type="SUPFAM" id="SSF53448">
    <property type="entry name" value="Nucleotide-diphospho-sugar transferases"/>
    <property type="match status" value="1"/>
</dbReference>
<name>A0A5N1JGF2_9BACT</name>
<evidence type="ECO:0000259" key="1">
    <source>
        <dbReference type="Pfam" id="PF00535"/>
    </source>
</evidence>
<accession>A0A5N1JGF2</accession>
<organism evidence="2 3">
    <name type="scientific">Larkinella humicola</name>
    <dbReference type="NCBI Taxonomy" id="2607654"/>
    <lineage>
        <taxon>Bacteria</taxon>
        <taxon>Pseudomonadati</taxon>
        <taxon>Bacteroidota</taxon>
        <taxon>Cytophagia</taxon>
        <taxon>Cytophagales</taxon>
        <taxon>Spirosomataceae</taxon>
        <taxon>Larkinella</taxon>
    </lineage>
</organism>
<keyword evidence="3" id="KW-1185">Reference proteome</keyword>
<keyword evidence="2" id="KW-0808">Transferase</keyword>
<evidence type="ECO:0000313" key="3">
    <source>
        <dbReference type="Proteomes" id="UP000326344"/>
    </source>
</evidence>
<dbReference type="Proteomes" id="UP000326344">
    <property type="component" value="Unassembled WGS sequence"/>
</dbReference>
<feature type="domain" description="Glycosyltransferase 2-like" evidence="1">
    <location>
        <begin position="6"/>
        <end position="126"/>
    </location>
</feature>
<reference evidence="2 3" key="1">
    <citation type="submission" date="2019-09" db="EMBL/GenBank/DDBJ databases">
        <title>Genome Sequence of Larkinella sp MA1.</title>
        <authorList>
            <person name="Srinivasan S."/>
        </authorList>
    </citation>
    <scope>NUCLEOTIDE SEQUENCE [LARGE SCALE GENOMIC DNA]</scope>
    <source>
        <strain evidence="2 3">MA1</strain>
    </source>
</reference>
<dbReference type="PANTHER" id="PTHR22916">
    <property type="entry name" value="GLYCOSYLTRANSFERASE"/>
    <property type="match status" value="1"/>
</dbReference>
<dbReference type="InterPro" id="IPR029044">
    <property type="entry name" value="Nucleotide-diphossugar_trans"/>
</dbReference>